<protein>
    <submittedName>
        <fullName evidence="1">Transposase family protein</fullName>
    </submittedName>
</protein>
<keyword evidence="2" id="KW-1185">Reference proteome</keyword>
<dbReference type="RefSeq" id="WP_214172874.1">
    <property type="nucleotide sequence ID" value="NZ_JAHCVJ010000008.1"/>
</dbReference>
<accession>A0AAW4L963</accession>
<sequence>MSQQSIFAATLGLAPPWQVTSVKFSKNERRLDIFIDYNLATMLPCPVCGSESEICSEKIETWHHSDFFQNDAYLHATVPMIHCRHHCGCLNASVPWDHSRSRFVLLQDSSAPPLVS</sequence>
<organism evidence="1 2">
    <name type="scientific">Geoanaerobacter pelophilus</name>
    <dbReference type="NCBI Taxonomy" id="60036"/>
    <lineage>
        <taxon>Bacteria</taxon>
        <taxon>Pseudomonadati</taxon>
        <taxon>Thermodesulfobacteriota</taxon>
        <taxon>Desulfuromonadia</taxon>
        <taxon>Geobacterales</taxon>
        <taxon>Geobacteraceae</taxon>
        <taxon>Geoanaerobacter</taxon>
    </lineage>
</organism>
<dbReference type="Proteomes" id="UP000811899">
    <property type="component" value="Unassembled WGS sequence"/>
</dbReference>
<gene>
    <name evidence="1" type="ORF">KI809_17495</name>
</gene>
<reference evidence="1 2" key="1">
    <citation type="submission" date="2021-05" db="EMBL/GenBank/DDBJ databases">
        <title>The draft genome of Geobacter pelophilus DSM 12255.</title>
        <authorList>
            <person name="Xu Z."/>
            <person name="Masuda Y."/>
            <person name="Itoh H."/>
            <person name="Senoo K."/>
        </authorList>
    </citation>
    <scope>NUCLEOTIDE SEQUENCE [LARGE SCALE GENOMIC DNA]</scope>
    <source>
        <strain evidence="1 2">DSM 12255</strain>
    </source>
</reference>
<comment type="caution">
    <text evidence="1">The sequence shown here is derived from an EMBL/GenBank/DDBJ whole genome shotgun (WGS) entry which is preliminary data.</text>
</comment>
<dbReference type="AlphaFoldDB" id="A0AAW4L963"/>
<name>A0AAW4L963_9BACT</name>
<proteinExistence type="predicted"/>
<evidence type="ECO:0000313" key="2">
    <source>
        <dbReference type="Proteomes" id="UP000811899"/>
    </source>
</evidence>
<dbReference type="EMBL" id="JAHCVJ010000008">
    <property type="protein sequence ID" value="MBT0666110.1"/>
    <property type="molecule type" value="Genomic_DNA"/>
</dbReference>
<evidence type="ECO:0000313" key="1">
    <source>
        <dbReference type="EMBL" id="MBT0666110.1"/>
    </source>
</evidence>